<protein>
    <submittedName>
        <fullName evidence="1">Uncharacterized protein</fullName>
    </submittedName>
</protein>
<proteinExistence type="predicted"/>
<evidence type="ECO:0000313" key="2">
    <source>
        <dbReference type="Proteomes" id="UP000269289"/>
    </source>
</evidence>
<dbReference type="RefSeq" id="WP_122148572.1">
    <property type="nucleotide sequence ID" value="NZ_RFFI01000023.1"/>
</dbReference>
<organism evidence="1 2">
    <name type="scientific">Cellulomonas triticagri</name>
    <dbReference type="NCBI Taxonomy" id="2483352"/>
    <lineage>
        <taxon>Bacteria</taxon>
        <taxon>Bacillati</taxon>
        <taxon>Actinomycetota</taxon>
        <taxon>Actinomycetes</taxon>
        <taxon>Micrococcales</taxon>
        <taxon>Cellulomonadaceae</taxon>
        <taxon>Cellulomonas</taxon>
    </lineage>
</organism>
<accession>A0A3M2JS76</accession>
<sequence>MPSYRVTLVVGLLHPGTDPVAVLPAAADAARTLTKVEAQDLAVVAGEARVLVRFLALGDRGAVTVGRRVADRVRDLAEVRRATVARRDGNRWTPVGSG</sequence>
<comment type="caution">
    <text evidence="1">The sequence shown here is derived from an EMBL/GenBank/DDBJ whole genome shotgun (WGS) entry which is preliminary data.</text>
</comment>
<name>A0A3M2JS76_9CELL</name>
<dbReference type="EMBL" id="RFFI01000023">
    <property type="protein sequence ID" value="RMI13058.1"/>
    <property type="molecule type" value="Genomic_DNA"/>
</dbReference>
<dbReference type="AlphaFoldDB" id="A0A3M2JS76"/>
<gene>
    <name evidence="1" type="ORF">EBM89_06025</name>
</gene>
<keyword evidence="2" id="KW-1185">Reference proteome</keyword>
<evidence type="ECO:0000313" key="1">
    <source>
        <dbReference type="EMBL" id="RMI13058.1"/>
    </source>
</evidence>
<reference evidence="1 2" key="1">
    <citation type="submission" date="2018-10" db="EMBL/GenBank/DDBJ databases">
        <title>Isolation, diversity and antifungal activity of actinobacteria from wheat.</title>
        <authorList>
            <person name="Han C."/>
        </authorList>
    </citation>
    <scope>NUCLEOTIDE SEQUENCE [LARGE SCALE GENOMIC DNA]</scope>
    <source>
        <strain evidence="1 2">NEAU-YY56</strain>
    </source>
</reference>
<dbReference type="OrthoDB" id="3256527at2"/>
<dbReference type="Proteomes" id="UP000269289">
    <property type="component" value="Unassembled WGS sequence"/>
</dbReference>